<sequence>MDTGNRFASNLRSADLGKLDISRVSDFESMFADNHLLTSITGLDKWDLGQSGQSNAQNLRYMFEYLGSLSSRDMSKWDFSRIRTKDAMFSDSPGIRFIRIGANQTLPAASFRDDVTSAWPGMHWYRDDGMWTGEPFDGGIPSPSKMAWHGRPYTVSFNANGGTGSTADMRGGWPDHPGVTLASGSGFTRSGYRLAGWSSKANVTSPDYALGSSYTPTDDVTLYALWVPSPIVSNDLVFPWMNGGEIDKLKVSGTVPQGGGIRAVQSGDKIEVALMPKGTPDSTNPSDGTPAAANDVTLDTTSCSSTACNWSAMFPISALSDADDVGQGMPYVFRARLMTTLAGNSDYAFSAGRRTDLVAPSIEGATFNKRTRTVSAAVFSSGDTSKQPNRVEETRFSVTVTWPTGSSPVSTTPT</sequence>
<dbReference type="InterPro" id="IPR013378">
    <property type="entry name" value="InlB-like_B-rpt"/>
</dbReference>
<name>A0A086ZK37_9BIFI</name>
<dbReference type="RefSeq" id="WP_074428497.1">
    <property type="nucleotide sequence ID" value="NZ_JDUS01000001.1"/>
</dbReference>
<dbReference type="OrthoDB" id="9763188at2"/>
<dbReference type="AlphaFoldDB" id="A0A086ZK37"/>
<comment type="caution">
    <text evidence="2">The sequence shown here is derived from an EMBL/GenBank/DDBJ whole genome shotgun (WGS) entry which is preliminary data.</text>
</comment>
<evidence type="ECO:0000313" key="3">
    <source>
        <dbReference type="Proteomes" id="UP000029096"/>
    </source>
</evidence>
<dbReference type="EMBL" id="JGYP01000001">
    <property type="protein sequence ID" value="KFI46887.1"/>
    <property type="molecule type" value="Genomic_DNA"/>
</dbReference>
<dbReference type="Pfam" id="PF03382">
    <property type="entry name" value="DUF285"/>
    <property type="match status" value="1"/>
</dbReference>
<organism evidence="2 3">
    <name type="scientific">Bifidobacterium bohemicum DSM 22767</name>
    <dbReference type="NCBI Taxonomy" id="1437606"/>
    <lineage>
        <taxon>Bacteria</taxon>
        <taxon>Bacillati</taxon>
        <taxon>Actinomycetota</taxon>
        <taxon>Actinomycetes</taxon>
        <taxon>Bifidobacteriales</taxon>
        <taxon>Bifidobacteriaceae</taxon>
        <taxon>Bifidobacterium</taxon>
    </lineage>
</organism>
<evidence type="ECO:0000313" key="2">
    <source>
        <dbReference type="EMBL" id="KFI46887.1"/>
    </source>
</evidence>
<dbReference type="InterPro" id="IPR042229">
    <property type="entry name" value="Listeria/Bacterioides_rpt_sf"/>
</dbReference>
<dbReference type="Gene3D" id="2.60.40.4270">
    <property type="entry name" value="Listeria-Bacteroides repeat domain"/>
    <property type="match status" value="1"/>
</dbReference>
<dbReference type="InterPro" id="IPR005046">
    <property type="entry name" value="DUF285"/>
</dbReference>
<protein>
    <submittedName>
        <fullName evidence="2">Listeria-Bacteroides repeat domain protein</fullName>
    </submittedName>
</protein>
<proteinExistence type="predicted"/>
<evidence type="ECO:0000256" key="1">
    <source>
        <dbReference type="ARBA" id="ARBA00004196"/>
    </source>
</evidence>
<dbReference type="Pfam" id="PF09479">
    <property type="entry name" value="Flg_new"/>
    <property type="match status" value="1"/>
</dbReference>
<dbReference type="STRING" id="1437606.BBOH_0361"/>
<gene>
    <name evidence="2" type="ORF">BBOH_0361</name>
</gene>
<accession>A0A086ZK37</accession>
<dbReference type="Proteomes" id="UP000029096">
    <property type="component" value="Unassembled WGS sequence"/>
</dbReference>
<keyword evidence="3" id="KW-1185">Reference proteome</keyword>
<dbReference type="GO" id="GO:0030313">
    <property type="term" value="C:cell envelope"/>
    <property type="evidence" value="ECO:0007669"/>
    <property type="project" value="UniProtKB-SubCell"/>
</dbReference>
<reference evidence="2 3" key="1">
    <citation type="submission" date="2014-03" db="EMBL/GenBank/DDBJ databases">
        <title>Genomics of Bifidobacteria.</title>
        <authorList>
            <person name="Ventura M."/>
            <person name="Milani C."/>
            <person name="Lugli G.A."/>
        </authorList>
    </citation>
    <scope>NUCLEOTIDE SEQUENCE [LARGE SCALE GENOMIC DNA]</scope>
    <source>
        <strain evidence="2 3">DSM 22767</strain>
    </source>
</reference>
<comment type="subcellular location">
    <subcellularLocation>
        <location evidence="1">Cell envelope</location>
    </subcellularLocation>
</comment>